<feature type="region of interest" description="Disordered" evidence="1">
    <location>
        <begin position="2094"/>
        <end position="2150"/>
    </location>
</feature>
<feature type="compositionally biased region" description="Gly residues" evidence="1">
    <location>
        <begin position="352"/>
        <end position="368"/>
    </location>
</feature>
<feature type="region of interest" description="Disordered" evidence="1">
    <location>
        <begin position="1164"/>
        <end position="1652"/>
    </location>
</feature>
<feature type="compositionally biased region" description="Low complexity" evidence="1">
    <location>
        <begin position="1949"/>
        <end position="1974"/>
    </location>
</feature>
<feature type="region of interest" description="Disordered" evidence="1">
    <location>
        <begin position="489"/>
        <end position="530"/>
    </location>
</feature>
<feature type="compositionally biased region" description="Pro residues" evidence="1">
    <location>
        <begin position="840"/>
        <end position="859"/>
    </location>
</feature>
<feature type="compositionally biased region" description="Low complexity" evidence="1">
    <location>
        <begin position="585"/>
        <end position="598"/>
    </location>
</feature>
<evidence type="ECO:0000313" key="3">
    <source>
        <dbReference type="Proteomes" id="UP000664859"/>
    </source>
</evidence>
<feature type="compositionally biased region" description="Low complexity" evidence="1">
    <location>
        <begin position="2230"/>
        <end position="2241"/>
    </location>
</feature>
<feature type="region of interest" description="Disordered" evidence="1">
    <location>
        <begin position="1938"/>
        <end position="1974"/>
    </location>
</feature>
<feature type="compositionally biased region" description="Low complexity" evidence="1">
    <location>
        <begin position="2177"/>
        <end position="2200"/>
    </location>
</feature>
<feature type="compositionally biased region" description="Gly residues" evidence="1">
    <location>
        <begin position="2099"/>
        <end position="2115"/>
    </location>
</feature>
<name>A0A836CEP5_9STRA</name>
<dbReference type="GO" id="GO:0003676">
    <property type="term" value="F:nucleic acid binding"/>
    <property type="evidence" value="ECO:0007669"/>
    <property type="project" value="InterPro"/>
</dbReference>
<feature type="compositionally biased region" description="Basic and acidic residues" evidence="1">
    <location>
        <begin position="1595"/>
        <end position="1609"/>
    </location>
</feature>
<feature type="compositionally biased region" description="Basic and acidic residues" evidence="1">
    <location>
        <begin position="369"/>
        <end position="391"/>
    </location>
</feature>
<feature type="compositionally biased region" description="Low complexity" evidence="1">
    <location>
        <begin position="1564"/>
        <end position="1573"/>
    </location>
</feature>
<feature type="compositionally biased region" description="Basic and acidic residues" evidence="1">
    <location>
        <begin position="202"/>
        <end position="215"/>
    </location>
</feature>
<organism evidence="2 3">
    <name type="scientific">Tribonema minus</name>
    <dbReference type="NCBI Taxonomy" id="303371"/>
    <lineage>
        <taxon>Eukaryota</taxon>
        <taxon>Sar</taxon>
        <taxon>Stramenopiles</taxon>
        <taxon>Ochrophyta</taxon>
        <taxon>PX clade</taxon>
        <taxon>Xanthophyceae</taxon>
        <taxon>Tribonematales</taxon>
        <taxon>Tribonemataceae</taxon>
        <taxon>Tribonema</taxon>
    </lineage>
</organism>
<feature type="compositionally biased region" description="Basic and acidic residues" evidence="1">
    <location>
        <begin position="1199"/>
        <end position="1237"/>
    </location>
</feature>
<feature type="compositionally biased region" description="Gly residues" evidence="1">
    <location>
        <begin position="1487"/>
        <end position="1502"/>
    </location>
</feature>
<feature type="compositionally biased region" description="Basic and acidic residues" evidence="1">
    <location>
        <begin position="1731"/>
        <end position="1740"/>
    </location>
</feature>
<accession>A0A836CEP5</accession>
<feature type="compositionally biased region" description="Low complexity" evidence="1">
    <location>
        <begin position="1306"/>
        <end position="1345"/>
    </location>
</feature>
<feature type="compositionally biased region" description="Pro residues" evidence="1">
    <location>
        <begin position="149"/>
        <end position="159"/>
    </location>
</feature>
<sequence>MHSMQFTSPFLSSLNRRRGQDEVLDDALDVVANERGDIAALNMCVGIAEDRLANRAALHPTTEAFCRALTALAMASVPTDVCIRAAVALATLCRTAGGEPWMGAFLADTHARAAHPSVSPMMRTMLHGTLPQPGPQESRGGGGGAAARAPPPRRPPLPPLSTGSPPGMRMEPPRPSPRDALYKRKRSASPPDVPRFGRSATRARDAAVYRDERPPMRLPRPPQHAAGLARSPSRGSGSGAGYRDGGGGGYREDMRGMRPAHAAVSRSPLREGGGRLRSSERLQRDSDAGDRRGGGGGYHDDMRNGAHEGAGDGYTLRRVRGRSRDSQQDRLSADARGRSAEQHGHAADARSGHGGSASRGSTPRGGGGGDRHGDWSREGQGDADDARRREPAASAARPALPDPLWLPLQAWKDAALRAPGFIYYPNRSSLLTLAQHICWERGNLQRVLAALGVRASASANAPFEPDELDYVKAVLVEKAVAVLNHARAQHGDAAAPPPPPADGYADHNHGGGGTGMEAHRGAPHASSSARELELRAAALAAVDRRSAANGHARGAPGGGGNGGPDDHHYQQQQQQRDAEDRQHAAHAAAAAAAAAQQQPVDLDGGSTWKPVVAVLGLPLAAEAGDVADFFAEHCGGTVRPVSIKLVAGHDGHSRVALVSLFSVQQAERASTEMDGAIFAMTRRLVNVVYVSNYGPSPVLGLGSDGAVRHTRATMHERRGKGAKRMGAALVAGAITERFGAAVADTAQFKHSSTYTLCSVSFKDEAEAARALVDLLREYQHPHAINRVNGSGRIYVALGGCPVRAQFLPFSRAPRSQPSSGSSAGAAAGATELIDERHRGPPPPLEAPGARAPPPPPQLRSPPGALGLRLGAPPQHEEMSPRGHDGGGGGGYGVDGGGGGGYGVDGGGGGGSAARAGGRDSTPRLGDAPPRRHLGEQQQRSPTPQSGGREGRGERGGRGGFRGALDSAEGGPVGFNLANVHGPPPPPPPPPSQVPPPLAEDVKAGMVSVVQRLGAKQEEQQLSARKPVQMVSKGVQVSLGGHGGLYSISSAAKIEPEEAMRRQLSYLRVLDLEKRIMGVCKRIGSFNFIGRDRKKHVMDVRFESPREALVALEDVDALGLVSCIKGRPCNTLLKARDCEDAVFSFQGGDDSGGGGGGGGAACEGGGGCDAATSGEKASHEAPAKGQRSASAASGKKRARSGSDDDAKDVPGAKSEKKARASKMEVKSELMLVKAEKPASRGSSSGRGAAVKTEDDNEGQGERKKHRSGSSSSGSRRPSAAGAEPASTSTHKERRSSDKHSSKHARAVHAPGPVAGAVVAAAEQQSAAAPRSQRAAAASSRAAADAPSPSPPQPQRSSGAAASRPASADSHSKALHAKASAEHGDSVADGSREGSGGGGGGGSSSGGGSGGSGGGGAANTSAAGTPRSNGLRGSDNIDKPVRESSADRAGMRKAAAAAALAEAAAVLARRARDGRADTISKDKSSDQGGISGGRRGDSGGGSGGATSTSGSTRPAQQQRSGEGAARGSDERGSGRRASESHGDDRRNGSARGSGSRKETGSRDTVSSPRAGGAARSSEKSTHGSATKPLTPASSRSARSDTKAGRRSDGAEGRSPGARGSGDHGGAAAPAGGRAQREQEQQLSGSAKNVVSKPKLGIIVAGAITDATVMKALPRAATASSQGATAGTSSSSSRSVLEKWGFTTAADTAAAAAAASRTAAVEKTPATSTLQPTKIKDTSDGDAVRTGNGDASATVPAAAAETETQTLSPASTPASPAGGDAADSTAQSVAAAAEQQPHESSPIDASGIDSAVQECASEAGGGADGNSDDGSGSGKAGSVDTSAAPAEAPAATAPAATLPRAPVSAFLDAYSGYSAKVSGMNGGGGGGAGAWALPARSPPHPALSEALVTLRDYDMGGSGGGGGANAPSAALLMAQMVQRLAGRDGDGGGRSAGDSGSAATLPLAPQDAPQAPLPDALATTPKAPVVVCDSATADHDHAAPNSAAEPGHLSTGTPAITPAGDGGATSALTAPKAGDDDAGAPSPAAAKQLSAFTSAERCPSSCSSAPSTMSPAVRKPMPAAAFSTKVHRSLSTTFDDVAHGAGSSGGGGGVGSSGGGGIDSSAGGSSTGAERAADAAAAPGDQPSQANPAVPLAVAPSCPDADITAGASVSCDGGGGGGAAASALADAPESDSGSGAAAVNGGAPPVPALTAQQQTLSAGDAGGPQHSGGGGSSSASAWQQACEL</sequence>
<dbReference type="EMBL" id="JAFCMP010000246">
    <property type="protein sequence ID" value="KAG5182423.1"/>
    <property type="molecule type" value="Genomic_DNA"/>
</dbReference>
<feature type="region of interest" description="Disordered" evidence="1">
    <location>
        <begin position="834"/>
        <end position="998"/>
    </location>
</feature>
<dbReference type="SUPFAM" id="SSF54928">
    <property type="entry name" value="RNA-binding domain, RBD"/>
    <property type="match status" value="1"/>
</dbReference>
<evidence type="ECO:0000256" key="1">
    <source>
        <dbReference type="SAM" id="MobiDB-lite"/>
    </source>
</evidence>
<feature type="region of interest" description="Disordered" evidence="1">
    <location>
        <begin position="1715"/>
        <end position="1852"/>
    </location>
</feature>
<feature type="compositionally biased region" description="Polar residues" evidence="1">
    <location>
        <begin position="1416"/>
        <end position="1426"/>
    </location>
</feature>
<keyword evidence="3" id="KW-1185">Reference proteome</keyword>
<feature type="compositionally biased region" description="Basic and acidic residues" evidence="1">
    <location>
        <begin position="1433"/>
        <end position="1448"/>
    </location>
</feature>
<feature type="compositionally biased region" description="Low complexity" evidence="1">
    <location>
        <begin position="1777"/>
        <end position="1790"/>
    </location>
</feature>
<feature type="compositionally biased region" description="Low complexity" evidence="1">
    <location>
        <begin position="1238"/>
        <end position="1248"/>
    </location>
</feature>
<feature type="compositionally biased region" description="Pro residues" evidence="1">
    <location>
        <begin position="981"/>
        <end position="997"/>
    </location>
</feature>
<feature type="compositionally biased region" description="Low complexity" evidence="1">
    <location>
        <begin position="1353"/>
        <end position="1367"/>
    </location>
</feature>
<dbReference type="PANTHER" id="PTHR45733">
    <property type="entry name" value="FORMIN-J"/>
    <property type="match status" value="1"/>
</dbReference>
<feature type="compositionally biased region" description="Gly residues" evidence="1">
    <location>
        <begin position="236"/>
        <end position="249"/>
    </location>
</feature>
<evidence type="ECO:0000313" key="2">
    <source>
        <dbReference type="EMBL" id="KAG5182423.1"/>
    </source>
</evidence>
<feature type="compositionally biased region" description="Basic and acidic residues" evidence="1">
    <location>
        <begin position="1377"/>
        <end position="1390"/>
    </location>
</feature>
<dbReference type="Proteomes" id="UP000664859">
    <property type="component" value="Unassembled WGS sequence"/>
</dbReference>
<feature type="compositionally biased region" description="Low complexity" evidence="1">
    <location>
        <begin position="1674"/>
        <end position="1692"/>
    </location>
</feature>
<feature type="compositionally biased region" description="Low complexity" evidence="1">
    <location>
        <begin position="2116"/>
        <end position="2143"/>
    </location>
</feature>
<feature type="compositionally biased region" description="Basic and acidic residues" evidence="1">
    <location>
        <begin position="1468"/>
        <end position="1483"/>
    </location>
</feature>
<feature type="compositionally biased region" description="Basic and acidic residues" evidence="1">
    <location>
        <begin position="1525"/>
        <end position="1545"/>
    </location>
</feature>
<feature type="compositionally biased region" description="Basic and acidic residues" evidence="1">
    <location>
        <begin position="268"/>
        <end position="310"/>
    </location>
</feature>
<protein>
    <recommendedName>
        <fullName evidence="4">RRM domain-containing protein</fullName>
    </recommendedName>
</protein>
<dbReference type="InterPro" id="IPR051144">
    <property type="entry name" value="Formin_homology_domain"/>
</dbReference>
<feature type="compositionally biased region" description="Polar residues" evidence="1">
    <location>
        <begin position="935"/>
        <end position="945"/>
    </location>
</feature>
<feature type="compositionally biased region" description="Basic and acidic residues" evidence="1">
    <location>
        <begin position="874"/>
        <end position="884"/>
    </location>
</feature>
<feature type="compositionally biased region" description="Low complexity" evidence="1">
    <location>
        <begin position="1450"/>
        <end position="1466"/>
    </location>
</feature>
<comment type="caution">
    <text evidence="2">The sequence shown here is derived from an EMBL/GenBank/DDBJ whole genome shotgun (WGS) entry which is preliminary data.</text>
</comment>
<feature type="region of interest" description="Disordered" evidence="1">
    <location>
        <begin position="1674"/>
        <end position="1693"/>
    </location>
</feature>
<feature type="compositionally biased region" description="Gly residues" evidence="1">
    <location>
        <begin position="1391"/>
        <end position="1415"/>
    </location>
</feature>
<feature type="compositionally biased region" description="Low complexity" evidence="1">
    <location>
        <begin position="1267"/>
        <end position="1281"/>
    </location>
</feature>
<feature type="region of interest" description="Disordered" evidence="1">
    <location>
        <begin position="544"/>
        <end position="598"/>
    </location>
</feature>
<gene>
    <name evidence="2" type="ORF">JKP88DRAFT_319003</name>
</gene>
<reference evidence="2" key="1">
    <citation type="submission" date="2021-02" db="EMBL/GenBank/DDBJ databases">
        <title>First Annotated Genome of the Yellow-green Alga Tribonema minus.</title>
        <authorList>
            <person name="Mahan K.M."/>
        </authorList>
    </citation>
    <scope>NUCLEOTIDE SEQUENCE</scope>
    <source>
        <strain evidence="2">UTEX B ZZ1240</strain>
    </source>
</reference>
<feature type="region of interest" description="Disordered" evidence="1">
    <location>
        <begin position="1992"/>
        <end position="2045"/>
    </location>
</feature>
<feature type="compositionally biased region" description="Gly residues" evidence="1">
    <location>
        <begin position="885"/>
        <end position="911"/>
    </location>
</feature>
<feature type="compositionally biased region" description="Low complexity" evidence="1">
    <location>
        <begin position="544"/>
        <end position="554"/>
    </location>
</feature>
<feature type="compositionally biased region" description="Low complexity" evidence="1">
    <location>
        <begin position="1748"/>
        <end position="1763"/>
    </location>
</feature>
<feature type="region of interest" description="Disordered" evidence="1">
    <location>
        <begin position="2172"/>
        <end position="2241"/>
    </location>
</feature>
<feature type="compositionally biased region" description="Low complexity" evidence="1">
    <location>
        <begin position="1833"/>
        <end position="1852"/>
    </location>
</feature>
<proteinExistence type="predicted"/>
<feature type="compositionally biased region" description="Low complexity" evidence="1">
    <location>
        <begin position="225"/>
        <end position="235"/>
    </location>
</feature>
<evidence type="ECO:0008006" key="4">
    <source>
        <dbReference type="Google" id="ProtNLM"/>
    </source>
</evidence>
<dbReference type="PANTHER" id="PTHR45733:SF7">
    <property type="entry name" value="C2 TENSIN-TYPE DOMAIN-CONTAINING PROTEIN"/>
    <property type="match status" value="1"/>
</dbReference>
<feature type="compositionally biased region" description="Gly residues" evidence="1">
    <location>
        <begin position="2217"/>
        <end position="2229"/>
    </location>
</feature>
<dbReference type="InterPro" id="IPR035979">
    <property type="entry name" value="RBD_domain_sf"/>
</dbReference>
<feature type="compositionally biased region" description="Low complexity" evidence="1">
    <location>
        <begin position="1182"/>
        <end position="1192"/>
    </location>
</feature>
<feature type="compositionally biased region" description="Basic and acidic residues" evidence="1">
    <location>
        <begin position="322"/>
        <end position="351"/>
    </location>
</feature>
<feature type="region of interest" description="Disordered" evidence="1">
    <location>
        <begin position="124"/>
        <end position="399"/>
    </location>
</feature>